<protein>
    <recommendedName>
        <fullName evidence="3">PNPLA domain-containing protein</fullName>
    </recommendedName>
</protein>
<dbReference type="AlphaFoldDB" id="A0A7S0JCY3"/>
<evidence type="ECO:0000313" key="2">
    <source>
        <dbReference type="EMBL" id="CAD8548076.1"/>
    </source>
</evidence>
<keyword evidence="1" id="KW-0732">Signal</keyword>
<evidence type="ECO:0008006" key="3">
    <source>
        <dbReference type="Google" id="ProtNLM"/>
    </source>
</evidence>
<accession>A0A7S0JCY3</accession>
<reference evidence="2" key="1">
    <citation type="submission" date="2021-01" db="EMBL/GenBank/DDBJ databases">
        <authorList>
            <person name="Corre E."/>
            <person name="Pelletier E."/>
            <person name="Niang G."/>
            <person name="Scheremetjew M."/>
            <person name="Finn R."/>
            <person name="Kale V."/>
            <person name="Holt S."/>
            <person name="Cochrane G."/>
            <person name="Meng A."/>
            <person name="Brown T."/>
            <person name="Cohen L."/>
        </authorList>
    </citation>
    <scope>NUCLEOTIDE SEQUENCE</scope>
    <source>
        <strain evidence="2">RCC1130</strain>
    </source>
</reference>
<name>A0A7S0JCY3_9EUKA</name>
<proteinExistence type="predicted"/>
<evidence type="ECO:0000256" key="1">
    <source>
        <dbReference type="SAM" id="SignalP"/>
    </source>
</evidence>
<sequence length="378" mass="42072">MTTFLMASWIWFLVSSLLHAARARCVFGDVWCSVHGVCEPMYACFDRCGSGHESDFSSGEHDHDNLTWIGPTCPAPARMTWLPPPRLLAPPSQPGTSMPASRHIALEELEAGDDGHSYIRPQRLLPPNRQSSFWCDADVLGGHSYVDHLMRGMNLFEGMSLEGIRWPSDRNDHPSHPSCDQLRNDYGYELSSLSGRCAIQGLTGIGRPIRIMRIVKRCRRAAQWAWAPYNEQWRFAKNPYEILLGKLVEVKQVQEDEILCPLIRDPVIRCTQNEGMGFAAHQAGTDLILGDGRMISRPIVEGRPFIIDGGLARLAPIAAIDGWTTSAAVELPTAVLTRAALGDHWERAARAEHASVASFAYRLPSRCSCCSDWARRPA</sequence>
<feature type="signal peptide" evidence="1">
    <location>
        <begin position="1"/>
        <end position="23"/>
    </location>
</feature>
<organism evidence="2">
    <name type="scientific">Calcidiscus leptoporus</name>
    <dbReference type="NCBI Taxonomy" id="127549"/>
    <lineage>
        <taxon>Eukaryota</taxon>
        <taxon>Haptista</taxon>
        <taxon>Haptophyta</taxon>
        <taxon>Prymnesiophyceae</taxon>
        <taxon>Coccolithales</taxon>
        <taxon>Calcidiscaceae</taxon>
        <taxon>Calcidiscus</taxon>
    </lineage>
</organism>
<gene>
    <name evidence="2" type="ORF">CLEP1334_LOCUS23366</name>
</gene>
<feature type="chain" id="PRO_5031085129" description="PNPLA domain-containing protein" evidence="1">
    <location>
        <begin position="24"/>
        <end position="378"/>
    </location>
</feature>
<dbReference type="EMBL" id="HBER01046611">
    <property type="protein sequence ID" value="CAD8548076.1"/>
    <property type="molecule type" value="Transcribed_RNA"/>
</dbReference>